<sequence length="1037" mass="116422">MRILHISDLHVTNSADHARIINALCEDVIKANSNKKIDAILCTGDIANRGNTSKSAIGAQEVIIRRILRSSNSTAVFLSCPGNHDVSLKDREDLYESIFTSINTPEEANKLVENLIGKGDTPLLGHLSGYVELLRRIDSSAYAGNMLFTTKKLEIDSVQVGVISLNSTWRTAGGGSKDRNSLYVGERQIELSLAEIDGCDIKIAMMHHTLDWLAPEEKNRIQRVLSTNFDLLLCGHNHSNNASQTISTLGSLLISNTGCIYESRDHYNGYSIIDINSKESVLKIEAREYYSQRDEFDISPRFAKDGVYEFSLSKNNGGVKTSISSTAINAALEKANSKLLSFSASDIAPKHLSSIFVEPPLAKKSEKSLAASDDLDTKDTDEVVSLYSLSQEKIDIIFIGKRESGKSTLLNHIAVNKFMEFHGSARVGLLIDISILYKLTVAAIITQAIEFLGNEILKRDLVTLLEGGEALVIFDSFDLHSSAHRKLIEEFREKYPAPRYILATNEELQDDLSLEKLPSLKNNPAVVYIHSFKIRHTKELVRKWFGEHDQNSEERFALVKKLLSKLNVPQTPFLVSILLWVIEQQPTAKLINQASAIEALIFGLLEKFTESKSRSNYDSNIQSHFLSELSTAMDEASAEWVNSNEFEVFVSTYFNKRGLTVPSRGFTEELLRKGLLYESNQKISFKFDCFRAFFLANKLADSVEALAKVLTPLSISSYTTELDLLTGLHRDRKDILISARDCCRKLLAESEFEVDISLFESHGSEQGIFNQSESLTKMEDDFLNTPIDDNHRARFIEEAEVPSKASIDHDHARQRHPSTPLSSQMHFIGALKAYSNILRNSELIDDVELKKQCLNDVLTMWSKIIVSTTKYFHEINPDDFPDDLPPELEFLSPEQFKSFIRLMIPQLISSLMAESLATPKLENFILAETNNPSQCIRFLSTMLTIENLNRASIQAICKLIKEASANNIVTQAVFIRLLTLYYFEAPSNSLESIRDCIGDAFNALRGSSSSERSVYKGQFLRHIDEKRAKTLGDLEKD</sequence>
<protein>
    <submittedName>
        <fullName evidence="7">Uncharacterized protein conserved in bacteria</fullName>
    </submittedName>
</protein>
<dbReference type="SUPFAM" id="SSF56300">
    <property type="entry name" value="Metallo-dependent phosphatases"/>
    <property type="match status" value="1"/>
</dbReference>
<evidence type="ECO:0000313" key="8">
    <source>
        <dbReference type="Proteomes" id="UP000248640"/>
    </source>
</evidence>
<dbReference type="Gene3D" id="3.40.50.300">
    <property type="entry name" value="P-loop containing nucleotide triphosphate hydrolases"/>
    <property type="match status" value="1"/>
</dbReference>
<proteinExistence type="inferred from homology"/>
<dbReference type="SUPFAM" id="SSF52540">
    <property type="entry name" value="P-loop containing nucleoside triphosphate hydrolases"/>
    <property type="match status" value="1"/>
</dbReference>
<evidence type="ECO:0000256" key="2">
    <source>
        <dbReference type="ARBA" id="ARBA00022801"/>
    </source>
</evidence>
<evidence type="ECO:0000256" key="3">
    <source>
        <dbReference type="ARBA" id="ARBA00023004"/>
    </source>
</evidence>
<keyword evidence="2" id="KW-0378">Hydrolase</keyword>
<accession>A0A3M3XW92</accession>
<gene>
    <name evidence="7" type="ORF">NCTC10038_02448</name>
</gene>
<keyword evidence="1" id="KW-0479">Metal-binding</keyword>
<keyword evidence="3" id="KW-0408">Iron</keyword>
<dbReference type="GeneID" id="61638384"/>
<feature type="domain" description="Calcineurin-like phosphoesterase" evidence="5">
    <location>
        <begin position="1"/>
        <end position="239"/>
    </location>
</feature>
<dbReference type="EMBL" id="LS483372">
    <property type="protein sequence ID" value="SQF91027.1"/>
    <property type="molecule type" value="Genomic_DNA"/>
</dbReference>
<comment type="similarity">
    <text evidence="4">Belongs to the cyclic nucleotide phosphodiesterase class-III family.</text>
</comment>
<dbReference type="CDD" id="cd00838">
    <property type="entry name" value="MPP_superfamily"/>
    <property type="match status" value="1"/>
</dbReference>
<feature type="domain" description="STAND NTPase 4 small alpha/beta" evidence="6">
    <location>
        <begin position="643"/>
        <end position="695"/>
    </location>
</feature>
<dbReference type="Gene3D" id="3.60.21.10">
    <property type="match status" value="1"/>
</dbReference>
<dbReference type="InterPro" id="IPR050884">
    <property type="entry name" value="CNP_phosphodiesterase-III"/>
</dbReference>
<dbReference type="GO" id="GO:0046872">
    <property type="term" value="F:metal ion binding"/>
    <property type="evidence" value="ECO:0007669"/>
    <property type="project" value="UniProtKB-KW"/>
</dbReference>
<evidence type="ECO:0000313" key="7">
    <source>
        <dbReference type="EMBL" id="SQF91027.1"/>
    </source>
</evidence>
<dbReference type="Proteomes" id="UP000248640">
    <property type="component" value="Chromosome 1"/>
</dbReference>
<dbReference type="PANTHER" id="PTHR42988">
    <property type="entry name" value="PHOSPHOHYDROLASE"/>
    <property type="match status" value="1"/>
</dbReference>
<dbReference type="AlphaFoldDB" id="A0A3M3XW92"/>
<evidence type="ECO:0000256" key="4">
    <source>
        <dbReference type="ARBA" id="ARBA00025742"/>
    </source>
</evidence>
<evidence type="ECO:0000259" key="6">
    <source>
        <dbReference type="Pfam" id="PF24406"/>
    </source>
</evidence>
<dbReference type="InterPro" id="IPR057123">
    <property type="entry name" value="STAND_NTPase4_dom"/>
</dbReference>
<dbReference type="InterPro" id="IPR029052">
    <property type="entry name" value="Metallo-depent_PP-like"/>
</dbReference>
<reference evidence="7 8" key="1">
    <citation type="submission" date="2018-06" db="EMBL/GenBank/DDBJ databases">
        <authorList>
            <consortium name="Pathogen Informatics"/>
            <person name="Doyle S."/>
        </authorList>
    </citation>
    <scope>NUCLEOTIDE SEQUENCE [LARGE SCALE GENOMIC DNA]</scope>
    <source>
        <strain evidence="7 8">NCTC10038</strain>
    </source>
</reference>
<evidence type="ECO:0000259" key="5">
    <source>
        <dbReference type="Pfam" id="PF00149"/>
    </source>
</evidence>
<dbReference type="RefSeq" id="WP_081006351.1">
    <property type="nucleotide sequence ID" value="NZ_CBCRXZ010000019.1"/>
</dbReference>
<name>A0A3M3XW92_PSEFL</name>
<evidence type="ECO:0000256" key="1">
    <source>
        <dbReference type="ARBA" id="ARBA00022723"/>
    </source>
</evidence>
<dbReference type="Pfam" id="PF00149">
    <property type="entry name" value="Metallophos"/>
    <property type="match status" value="1"/>
</dbReference>
<dbReference type="Pfam" id="PF24406">
    <property type="entry name" value="nSTAND_NTPase4"/>
    <property type="match status" value="1"/>
</dbReference>
<dbReference type="PANTHER" id="PTHR42988:SF2">
    <property type="entry name" value="CYCLIC NUCLEOTIDE PHOSPHODIESTERASE CBUA0032-RELATED"/>
    <property type="match status" value="1"/>
</dbReference>
<dbReference type="GO" id="GO:0016787">
    <property type="term" value="F:hydrolase activity"/>
    <property type="evidence" value="ECO:0007669"/>
    <property type="project" value="UniProtKB-KW"/>
</dbReference>
<organism evidence="7 8">
    <name type="scientific">Pseudomonas fluorescens</name>
    <dbReference type="NCBI Taxonomy" id="294"/>
    <lineage>
        <taxon>Bacteria</taxon>
        <taxon>Pseudomonadati</taxon>
        <taxon>Pseudomonadota</taxon>
        <taxon>Gammaproteobacteria</taxon>
        <taxon>Pseudomonadales</taxon>
        <taxon>Pseudomonadaceae</taxon>
        <taxon>Pseudomonas</taxon>
    </lineage>
</organism>
<dbReference type="InterPro" id="IPR027417">
    <property type="entry name" value="P-loop_NTPase"/>
</dbReference>
<dbReference type="InterPro" id="IPR004843">
    <property type="entry name" value="Calcineurin-like_PHP"/>
</dbReference>